<evidence type="ECO:0000256" key="6">
    <source>
        <dbReference type="ARBA" id="ARBA00023136"/>
    </source>
</evidence>
<keyword evidence="3" id="KW-0963">Cytoplasm</keyword>
<keyword evidence="2 7" id="KW-1003">Cell membrane</keyword>
<dbReference type="PROSITE" id="PS50222">
    <property type="entry name" value="EF_HAND_2"/>
    <property type="match status" value="1"/>
</dbReference>
<dbReference type="GO" id="GO:0090090">
    <property type="term" value="P:negative regulation of canonical Wnt signaling pathway"/>
    <property type="evidence" value="ECO:0007669"/>
    <property type="project" value="UniProtKB-ARBA"/>
</dbReference>
<comment type="caution">
    <text evidence="9">The sequence shown here is derived from an EMBL/GenBank/DDBJ whole genome shotgun (WGS) entry which is preliminary data.</text>
</comment>
<dbReference type="InterPro" id="IPR011992">
    <property type="entry name" value="EF-hand-dom_pair"/>
</dbReference>
<dbReference type="PANTHER" id="PTHR22611">
    <property type="entry name" value="PROTEIN NAKED CUTICLE"/>
    <property type="match status" value="1"/>
</dbReference>
<evidence type="ECO:0000256" key="2">
    <source>
        <dbReference type="ARBA" id="ARBA00022475"/>
    </source>
</evidence>
<name>A0AAN7V8J5_9COLE</name>
<dbReference type="SUPFAM" id="SSF47473">
    <property type="entry name" value="EF-hand"/>
    <property type="match status" value="1"/>
</dbReference>
<evidence type="ECO:0000256" key="7">
    <source>
        <dbReference type="RuleBase" id="RU367060"/>
    </source>
</evidence>
<evidence type="ECO:0000313" key="9">
    <source>
        <dbReference type="EMBL" id="KAK5639284.1"/>
    </source>
</evidence>
<keyword evidence="10" id="KW-1185">Reference proteome</keyword>
<accession>A0AAN7V8J5</accession>
<evidence type="ECO:0000256" key="3">
    <source>
        <dbReference type="ARBA" id="ARBA00022490"/>
    </source>
</evidence>
<protein>
    <recommendedName>
        <fullName evidence="7">Protein naked cuticle homolog</fullName>
    </recommendedName>
</protein>
<reference evidence="9 10" key="1">
    <citation type="journal article" date="2024" name="Insects">
        <title>An Improved Chromosome-Level Genome Assembly of the Firefly Pyrocoelia pectoralis.</title>
        <authorList>
            <person name="Fu X."/>
            <person name="Meyer-Rochow V.B."/>
            <person name="Ballantyne L."/>
            <person name="Zhu X."/>
        </authorList>
    </citation>
    <scope>NUCLEOTIDE SEQUENCE [LARGE SCALE GENOMIC DNA]</scope>
    <source>
        <strain evidence="9">XCY_ONT2</strain>
    </source>
</reference>
<dbReference type="GO" id="GO:0005737">
    <property type="term" value="C:cytoplasm"/>
    <property type="evidence" value="ECO:0007669"/>
    <property type="project" value="UniProtKB-SubCell"/>
</dbReference>
<dbReference type="Proteomes" id="UP001329430">
    <property type="component" value="Chromosome 9"/>
</dbReference>
<evidence type="ECO:0000256" key="1">
    <source>
        <dbReference type="ARBA" id="ARBA00007081"/>
    </source>
</evidence>
<comment type="similarity">
    <text evidence="1 7">Belongs to the NKD family.</text>
</comment>
<dbReference type="InterPro" id="IPR040140">
    <property type="entry name" value="Nkd-like"/>
</dbReference>
<keyword evidence="4 7" id="KW-0879">Wnt signaling pathway</keyword>
<feature type="domain" description="EF-hand" evidence="8">
    <location>
        <begin position="117"/>
        <end position="152"/>
    </location>
</feature>
<dbReference type="GO" id="GO:0005509">
    <property type="term" value="F:calcium ion binding"/>
    <property type="evidence" value="ECO:0007669"/>
    <property type="project" value="InterPro"/>
</dbReference>
<dbReference type="AlphaFoldDB" id="A0AAN7V8J5"/>
<evidence type="ECO:0000256" key="5">
    <source>
        <dbReference type="ARBA" id="ARBA00022723"/>
    </source>
</evidence>
<evidence type="ECO:0000313" key="10">
    <source>
        <dbReference type="Proteomes" id="UP001329430"/>
    </source>
</evidence>
<keyword evidence="6" id="KW-0472">Membrane</keyword>
<sequence length="584" mass="67340">MLFTLYVMNSWTSSCNSAHMASNLMRWWRSKFYKGYKPFTVGNNGEPPISDSEELLGIRSSDYRISCTTPPVDPQSSTTTSPIISDLQTQPEENVEHHLNLQEFSCNVSLEDLSRQNLQDRQEFSFTLYDFDGHGKITKDDISGLVTTIYEALGSSIKVPHCGSKTIKVKLTVSPDLRKHVSTSVTNNQPNLGEQSLDKKVNLNVTIKRETNDKKKSNKSLENRKHYCCRRLNEEFEPAADNSDDHSDLCSRISTDIVEMEDGCDGSEEYISKCSAEQKCEQSQVKTVNSDVTDECDMKKHCKSFLHTKKVKKRTNIQKHDGFELQTNMDTSNSSFQTARKLSNDHSNVENAQLPQHDLKHHRHRHNKSMHSHNTPLRCLANVDPTHFYVDLMALQNNTQISNGNCRYDKLVDAVMCVSNKKLYDCYKKHNLKNCDDSSNSPFHCQLMEAKANSTKHVNKPIKKQTKKQNDIEATPKQNIRKFPRVVVGHTSSPHHLRHRNRQEDQARAMAQVVRWLEQEFSNNLYTNIGEDKTKFSNCEETRAKQHFCGMMKNLNDCSDYHEYRHVHEHIHHHYHHYQESPVV</sequence>
<organism evidence="9 10">
    <name type="scientific">Pyrocoelia pectoralis</name>
    <dbReference type="NCBI Taxonomy" id="417401"/>
    <lineage>
        <taxon>Eukaryota</taxon>
        <taxon>Metazoa</taxon>
        <taxon>Ecdysozoa</taxon>
        <taxon>Arthropoda</taxon>
        <taxon>Hexapoda</taxon>
        <taxon>Insecta</taxon>
        <taxon>Pterygota</taxon>
        <taxon>Neoptera</taxon>
        <taxon>Endopterygota</taxon>
        <taxon>Coleoptera</taxon>
        <taxon>Polyphaga</taxon>
        <taxon>Elateriformia</taxon>
        <taxon>Elateroidea</taxon>
        <taxon>Lampyridae</taxon>
        <taxon>Lampyrinae</taxon>
        <taxon>Pyrocoelia</taxon>
    </lineage>
</organism>
<dbReference type="Gene3D" id="1.10.238.10">
    <property type="entry name" value="EF-hand"/>
    <property type="match status" value="1"/>
</dbReference>
<dbReference type="GO" id="GO:0005886">
    <property type="term" value="C:plasma membrane"/>
    <property type="evidence" value="ECO:0007669"/>
    <property type="project" value="UniProtKB-SubCell"/>
</dbReference>
<dbReference type="InterPro" id="IPR002048">
    <property type="entry name" value="EF_hand_dom"/>
</dbReference>
<evidence type="ECO:0000256" key="4">
    <source>
        <dbReference type="ARBA" id="ARBA00022687"/>
    </source>
</evidence>
<dbReference type="PANTHER" id="PTHR22611:SF9">
    <property type="entry name" value="PROTEIN NAKED CUTICLE"/>
    <property type="match status" value="1"/>
</dbReference>
<evidence type="ECO:0000259" key="8">
    <source>
        <dbReference type="PROSITE" id="PS50222"/>
    </source>
</evidence>
<proteinExistence type="inferred from homology"/>
<dbReference type="GO" id="GO:0016055">
    <property type="term" value="P:Wnt signaling pathway"/>
    <property type="evidence" value="ECO:0007669"/>
    <property type="project" value="UniProtKB-UniRule"/>
</dbReference>
<comment type="function">
    <text evidence="7">Cell autonomous antagonist of the canonical Wnt signaling pathway.</text>
</comment>
<gene>
    <name evidence="9" type="ORF">RI129_011776</name>
</gene>
<comment type="subcellular location">
    <subcellularLocation>
        <location evidence="7">Cell membrane</location>
    </subcellularLocation>
    <subcellularLocation>
        <location evidence="7">Cytoplasm</location>
    </subcellularLocation>
</comment>
<keyword evidence="5" id="KW-0479">Metal-binding</keyword>
<dbReference type="EMBL" id="JAVRBK010000009">
    <property type="protein sequence ID" value="KAK5639284.1"/>
    <property type="molecule type" value="Genomic_DNA"/>
</dbReference>